<dbReference type="EMBL" id="JAUUTY010000001">
    <property type="protein sequence ID" value="KAK1692781.1"/>
    <property type="molecule type" value="Genomic_DNA"/>
</dbReference>
<evidence type="ECO:0000256" key="1">
    <source>
        <dbReference type="SAM" id="MobiDB-lite"/>
    </source>
</evidence>
<evidence type="ECO:0000313" key="2">
    <source>
        <dbReference type="EMBL" id="KAK1692781.1"/>
    </source>
</evidence>
<feature type="compositionally biased region" description="Low complexity" evidence="1">
    <location>
        <begin position="1"/>
        <end position="10"/>
    </location>
</feature>
<name>A0AAD8TS03_LOLMU</name>
<reference evidence="2" key="1">
    <citation type="submission" date="2023-07" db="EMBL/GenBank/DDBJ databases">
        <title>A chromosome-level genome assembly of Lolium multiflorum.</title>
        <authorList>
            <person name="Chen Y."/>
            <person name="Copetti D."/>
            <person name="Kolliker R."/>
            <person name="Studer B."/>
        </authorList>
    </citation>
    <scope>NUCLEOTIDE SEQUENCE</scope>
    <source>
        <strain evidence="2">02402/16</strain>
        <tissue evidence="2">Leaf</tissue>
    </source>
</reference>
<evidence type="ECO:0000313" key="3">
    <source>
        <dbReference type="Proteomes" id="UP001231189"/>
    </source>
</evidence>
<comment type="caution">
    <text evidence="2">The sequence shown here is derived from an EMBL/GenBank/DDBJ whole genome shotgun (WGS) entry which is preliminary data.</text>
</comment>
<keyword evidence="3" id="KW-1185">Reference proteome</keyword>
<feature type="compositionally biased region" description="Acidic residues" evidence="1">
    <location>
        <begin position="61"/>
        <end position="75"/>
    </location>
</feature>
<protein>
    <submittedName>
        <fullName evidence="2">Uncharacterized protein</fullName>
    </submittedName>
</protein>
<accession>A0AAD8TS03</accession>
<gene>
    <name evidence="2" type="ORF">QYE76_009478</name>
</gene>
<organism evidence="2 3">
    <name type="scientific">Lolium multiflorum</name>
    <name type="common">Italian ryegrass</name>
    <name type="synonym">Lolium perenne subsp. multiflorum</name>
    <dbReference type="NCBI Taxonomy" id="4521"/>
    <lineage>
        <taxon>Eukaryota</taxon>
        <taxon>Viridiplantae</taxon>
        <taxon>Streptophyta</taxon>
        <taxon>Embryophyta</taxon>
        <taxon>Tracheophyta</taxon>
        <taxon>Spermatophyta</taxon>
        <taxon>Magnoliopsida</taxon>
        <taxon>Liliopsida</taxon>
        <taxon>Poales</taxon>
        <taxon>Poaceae</taxon>
        <taxon>BOP clade</taxon>
        <taxon>Pooideae</taxon>
        <taxon>Poodae</taxon>
        <taxon>Poeae</taxon>
        <taxon>Poeae Chloroplast Group 2 (Poeae type)</taxon>
        <taxon>Loliodinae</taxon>
        <taxon>Loliinae</taxon>
        <taxon>Lolium</taxon>
    </lineage>
</organism>
<dbReference type="AlphaFoldDB" id="A0AAD8TS03"/>
<feature type="region of interest" description="Disordered" evidence="1">
    <location>
        <begin position="56"/>
        <end position="86"/>
    </location>
</feature>
<dbReference type="Proteomes" id="UP001231189">
    <property type="component" value="Unassembled WGS sequence"/>
</dbReference>
<sequence length="111" mass="11277">MAASVEAAAAAPPPPPAVEEADGGDAEQARTLIGALNLLSRNLPLPPAVLRAVSSIYRGGDEEEDEDEDEEEPDVVGDGGEPESRAGEVCVDASAVCGDLVGCSRSSIGWC</sequence>
<proteinExistence type="predicted"/>
<feature type="region of interest" description="Disordered" evidence="1">
    <location>
        <begin position="1"/>
        <end position="25"/>
    </location>
</feature>